<protein>
    <recommendedName>
        <fullName evidence="4">GLPGLI family protein</fullName>
    </recommendedName>
</protein>
<evidence type="ECO:0008006" key="4">
    <source>
        <dbReference type="Google" id="ProtNLM"/>
    </source>
</evidence>
<name>A0A345H9R1_9FLAO</name>
<gene>
    <name evidence="2" type="ORF">DVK85_03380</name>
</gene>
<evidence type="ECO:0000313" key="2">
    <source>
        <dbReference type="EMBL" id="AXG73321.1"/>
    </source>
</evidence>
<dbReference type="Proteomes" id="UP000253951">
    <property type="component" value="Chromosome"/>
</dbReference>
<dbReference type="RefSeq" id="WP_114677082.1">
    <property type="nucleotide sequence ID" value="NZ_CP031188.1"/>
</dbReference>
<dbReference type="OrthoDB" id="1117699at2"/>
<feature type="chain" id="PRO_5016659146" description="GLPGLI family protein" evidence="1">
    <location>
        <begin position="19"/>
        <end position="226"/>
    </location>
</feature>
<reference evidence="2 3" key="1">
    <citation type="submission" date="2018-07" db="EMBL/GenBank/DDBJ databases">
        <title>Complete genome sequence of Flavobacterium arcticum type strain SM1502T.</title>
        <authorList>
            <person name="Li Y."/>
            <person name="Li D.-D."/>
        </authorList>
    </citation>
    <scope>NUCLEOTIDE SEQUENCE [LARGE SCALE GENOMIC DNA]</scope>
    <source>
        <strain evidence="2 3">SM1502</strain>
    </source>
</reference>
<keyword evidence="1" id="KW-0732">Signal</keyword>
<feature type="signal peptide" evidence="1">
    <location>
        <begin position="1"/>
        <end position="18"/>
    </location>
</feature>
<dbReference type="AlphaFoldDB" id="A0A345H9R1"/>
<organism evidence="2 3">
    <name type="scientific">Flavobacterium arcticum</name>
    <dbReference type="NCBI Taxonomy" id="1784713"/>
    <lineage>
        <taxon>Bacteria</taxon>
        <taxon>Pseudomonadati</taxon>
        <taxon>Bacteroidota</taxon>
        <taxon>Flavobacteriia</taxon>
        <taxon>Flavobacteriales</taxon>
        <taxon>Flavobacteriaceae</taxon>
        <taxon>Flavobacterium</taxon>
    </lineage>
</organism>
<evidence type="ECO:0000313" key="3">
    <source>
        <dbReference type="Proteomes" id="UP000253951"/>
    </source>
</evidence>
<accession>A0A345H9R1</accession>
<sequence length="226" mass="26238">MKKILTLLFLFVAVIANAAKYYKSKIEFIDGSTKEGYAELPSNSMFDGAIKFRISKKEKSIRYDFDTIEYILYYTDSGRKHIFERKNIKSIYGSKKKPREHNFKSKYWSLLRFSDPVIKCYQTGENYYIDGEGEITVTIKNNIGLASTSICFLRPDEEILTMITTGDIKGANVLGRESKFRKSAAHYFKDVPELVERIRDKEFKAENIEELLKTYVAYKNGQNSKE</sequence>
<keyword evidence="3" id="KW-1185">Reference proteome</keyword>
<proteinExistence type="predicted"/>
<dbReference type="KEGG" id="fat:DVK85_03380"/>
<evidence type="ECO:0000256" key="1">
    <source>
        <dbReference type="SAM" id="SignalP"/>
    </source>
</evidence>
<dbReference type="EMBL" id="CP031188">
    <property type="protein sequence ID" value="AXG73321.1"/>
    <property type="molecule type" value="Genomic_DNA"/>
</dbReference>